<evidence type="ECO:0000259" key="2">
    <source>
        <dbReference type="PROSITE" id="PS51340"/>
    </source>
</evidence>
<dbReference type="EnsemblMetazoa" id="BGLB033525-RB">
    <property type="protein sequence ID" value="BGLB033525-PB"/>
    <property type="gene ID" value="BGLB033525"/>
</dbReference>
<dbReference type="Pfam" id="PF03473">
    <property type="entry name" value="MOSC"/>
    <property type="match status" value="1"/>
</dbReference>
<dbReference type="KEGG" id="bgt:106065706"/>
<dbReference type="STRING" id="6526.A0A2C9LPG9"/>
<dbReference type="EnsemblMetazoa" id="BGLB033525-RA">
    <property type="protein sequence ID" value="BGLB033525-PA"/>
    <property type="gene ID" value="BGLB033525"/>
</dbReference>
<dbReference type="PANTHER" id="PTHR14237:SF19">
    <property type="entry name" value="MITOCHONDRIAL AMIDOXIME REDUCING COMPONENT 1"/>
    <property type="match status" value="1"/>
</dbReference>
<feature type="transmembrane region" description="Helical" evidence="1">
    <location>
        <begin position="12"/>
        <end position="31"/>
    </location>
</feature>
<dbReference type="PANTHER" id="PTHR14237">
    <property type="entry name" value="MOLYBDOPTERIN COFACTOR SULFURASE MOSC"/>
    <property type="match status" value="1"/>
</dbReference>
<evidence type="ECO:0000313" key="4">
    <source>
        <dbReference type="Proteomes" id="UP000076420"/>
    </source>
</evidence>
<reference evidence="3" key="1">
    <citation type="submission" date="2020-05" db="UniProtKB">
        <authorList>
            <consortium name="EnsemblMetazoa"/>
        </authorList>
    </citation>
    <scope>IDENTIFICATION</scope>
    <source>
        <strain evidence="3">BB02</strain>
    </source>
</reference>
<dbReference type="GO" id="GO:0003824">
    <property type="term" value="F:catalytic activity"/>
    <property type="evidence" value="ECO:0007669"/>
    <property type="project" value="InterPro"/>
</dbReference>
<keyword evidence="1" id="KW-0812">Transmembrane</keyword>
<dbReference type="SUPFAM" id="SSF50800">
    <property type="entry name" value="PK beta-barrel domain-like"/>
    <property type="match status" value="1"/>
</dbReference>
<accession>A0A2C9LPG9</accession>
<dbReference type="InterPro" id="IPR005303">
    <property type="entry name" value="MOCOS_middle"/>
</dbReference>
<keyword evidence="1" id="KW-0472">Membrane</keyword>
<protein>
    <recommendedName>
        <fullName evidence="2">MOSC domain-containing protein</fullName>
    </recommendedName>
</protein>
<dbReference type="OrthoDB" id="17255at2759"/>
<dbReference type="Proteomes" id="UP000076420">
    <property type="component" value="Unassembled WGS sequence"/>
</dbReference>
<proteinExistence type="predicted"/>
<evidence type="ECO:0000313" key="3">
    <source>
        <dbReference type="EnsemblMetazoa" id="BGLB033525-PB"/>
    </source>
</evidence>
<dbReference type="SUPFAM" id="SSF141673">
    <property type="entry name" value="MOSC N-terminal domain-like"/>
    <property type="match status" value="1"/>
</dbReference>
<dbReference type="GO" id="GO:0030170">
    <property type="term" value="F:pyridoxal phosphate binding"/>
    <property type="evidence" value="ECO:0007669"/>
    <property type="project" value="InterPro"/>
</dbReference>
<sequence>MVAWSSLSDHWLAVVGVTATAVLVTSVILFARKKDAYVFVGHVSGLNSYPIKSCAGIAASEAVCTPEGLLVSGVLDRHFVIVRSNGDFITQRQVTKMGSVRTSVENNELVLEAEGMSKLKVASHPQLDRSKVTSCRVWDSQLEALNCGSEASQWLSNYLEEEGLKLLVLISGLKLRNTRCVKAKPQDKVAFPDRAPYLIATEESLADLNARIGQVPDGPITMNNFRPTIIIKGTEKPWDEDNWQRLKIGQNVYMRVLEPCGRCTLTIVDPVKWKKREDGEPLTTLKKFRLFPKVHATAPLFAVYAALDKTFGSIKVGDPVYALKGQGLNFRIGPGV</sequence>
<dbReference type="GO" id="GO:0030151">
    <property type="term" value="F:molybdenum ion binding"/>
    <property type="evidence" value="ECO:0007669"/>
    <property type="project" value="InterPro"/>
</dbReference>
<keyword evidence="1" id="KW-1133">Transmembrane helix</keyword>
<dbReference type="AlphaFoldDB" id="A0A2C9LPG9"/>
<dbReference type="VEuPathDB" id="VectorBase:BGLB033525"/>
<dbReference type="InterPro" id="IPR005302">
    <property type="entry name" value="MoCF_Sase_C"/>
</dbReference>
<dbReference type="InterPro" id="IPR011037">
    <property type="entry name" value="Pyrv_Knase-like_insert_dom_sf"/>
</dbReference>
<dbReference type="Pfam" id="PF03476">
    <property type="entry name" value="MOSC_N"/>
    <property type="match status" value="1"/>
</dbReference>
<dbReference type="RefSeq" id="XP_013080056.2">
    <property type="nucleotide sequence ID" value="XM_013224602.2"/>
</dbReference>
<organism evidence="3 4">
    <name type="scientific">Biomphalaria glabrata</name>
    <name type="common">Bloodfluke planorb</name>
    <name type="synonym">Freshwater snail</name>
    <dbReference type="NCBI Taxonomy" id="6526"/>
    <lineage>
        <taxon>Eukaryota</taxon>
        <taxon>Metazoa</taxon>
        <taxon>Spiralia</taxon>
        <taxon>Lophotrochozoa</taxon>
        <taxon>Mollusca</taxon>
        <taxon>Gastropoda</taxon>
        <taxon>Heterobranchia</taxon>
        <taxon>Euthyneura</taxon>
        <taxon>Panpulmonata</taxon>
        <taxon>Hygrophila</taxon>
        <taxon>Lymnaeoidea</taxon>
        <taxon>Planorbidae</taxon>
        <taxon>Biomphalaria</taxon>
    </lineage>
</organism>
<gene>
    <name evidence="3" type="primary">106065706</name>
</gene>
<dbReference type="VEuPathDB" id="VectorBase:BGLAX_040839"/>
<name>A0A2C9LPG9_BIOGL</name>
<feature type="domain" description="MOSC" evidence="2">
    <location>
        <begin position="153"/>
        <end position="323"/>
    </location>
</feature>
<dbReference type="PROSITE" id="PS51340">
    <property type="entry name" value="MOSC"/>
    <property type="match status" value="1"/>
</dbReference>
<evidence type="ECO:0000256" key="1">
    <source>
        <dbReference type="SAM" id="Phobius"/>
    </source>
</evidence>